<dbReference type="RefSeq" id="XP_021876111.1">
    <property type="nucleotide sequence ID" value="XM_022026930.1"/>
</dbReference>
<organism evidence="2 3">
    <name type="scientific">Lobosporangium transversale</name>
    <dbReference type="NCBI Taxonomy" id="64571"/>
    <lineage>
        <taxon>Eukaryota</taxon>
        <taxon>Fungi</taxon>
        <taxon>Fungi incertae sedis</taxon>
        <taxon>Mucoromycota</taxon>
        <taxon>Mortierellomycotina</taxon>
        <taxon>Mortierellomycetes</taxon>
        <taxon>Mortierellales</taxon>
        <taxon>Mortierellaceae</taxon>
        <taxon>Lobosporangium</taxon>
    </lineage>
</organism>
<dbReference type="AlphaFoldDB" id="A0A1Y2G7P2"/>
<dbReference type="OrthoDB" id="2448516at2759"/>
<sequence length="300" mass="31361">MTNLNGGHSVIMIPPKKSSVDDYAPNPLLLPPSPSAARFIASSNITAPTLSSSPLRPALHTVASSSSLSSSFGSMSGTTTTSQTNGGTVSNGGAAAHGHQPINSGTTLPAQVSSALSSSIPTTTSSSPSSLPLVTNSNNTGTNSAATANNNNNSNAMSSSCATPTVIGSTNPKSVMNVTAPSYYQNTAFANNAMNSSNVSVNIQSHNVPITSTTMTNGSQQLHHHHLQNNNAHFLTQQTQAQQHPSIPMHMLIVPPEPRSLHLDALRKDDDLMEELQMTVHDLSQWLEVFETGIKSIRSS</sequence>
<feature type="compositionally biased region" description="Polar residues" evidence="1">
    <location>
        <begin position="101"/>
        <end position="112"/>
    </location>
</feature>
<feature type="compositionally biased region" description="Low complexity" evidence="1">
    <location>
        <begin position="113"/>
        <end position="162"/>
    </location>
</feature>
<dbReference type="EMBL" id="MCFF01000063">
    <property type="protein sequence ID" value="ORZ01814.1"/>
    <property type="molecule type" value="Genomic_DNA"/>
</dbReference>
<gene>
    <name evidence="2" type="ORF">BCR41DRAFT_375212</name>
</gene>
<proteinExistence type="predicted"/>
<dbReference type="Proteomes" id="UP000193648">
    <property type="component" value="Unassembled WGS sequence"/>
</dbReference>
<dbReference type="InParanoid" id="A0A1Y2G7P2"/>
<evidence type="ECO:0000256" key="1">
    <source>
        <dbReference type="SAM" id="MobiDB-lite"/>
    </source>
</evidence>
<evidence type="ECO:0000313" key="2">
    <source>
        <dbReference type="EMBL" id="ORZ01814.1"/>
    </source>
</evidence>
<feature type="compositionally biased region" description="Low complexity" evidence="1">
    <location>
        <begin position="66"/>
        <end position="93"/>
    </location>
</feature>
<keyword evidence="3" id="KW-1185">Reference proteome</keyword>
<feature type="region of interest" description="Disordered" evidence="1">
    <location>
        <begin position="66"/>
        <end position="162"/>
    </location>
</feature>
<protein>
    <submittedName>
        <fullName evidence="2">Uncharacterized protein</fullName>
    </submittedName>
</protein>
<dbReference type="GeneID" id="33568773"/>
<reference evidence="2 3" key="1">
    <citation type="submission" date="2016-07" db="EMBL/GenBank/DDBJ databases">
        <title>Pervasive Adenine N6-methylation of Active Genes in Fungi.</title>
        <authorList>
            <consortium name="DOE Joint Genome Institute"/>
            <person name="Mondo S.J."/>
            <person name="Dannebaum R.O."/>
            <person name="Kuo R.C."/>
            <person name="Labutti K."/>
            <person name="Haridas S."/>
            <person name="Kuo A."/>
            <person name="Salamov A."/>
            <person name="Ahrendt S.R."/>
            <person name="Lipzen A."/>
            <person name="Sullivan W."/>
            <person name="Andreopoulos W.B."/>
            <person name="Clum A."/>
            <person name="Lindquist E."/>
            <person name="Daum C."/>
            <person name="Ramamoorthy G.K."/>
            <person name="Gryganskyi A."/>
            <person name="Culley D."/>
            <person name="Magnuson J.K."/>
            <person name="James T.Y."/>
            <person name="O'Malley M.A."/>
            <person name="Stajich J.E."/>
            <person name="Spatafora J.W."/>
            <person name="Visel A."/>
            <person name="Grigoriev I.V."/>
        </authorList>
    </citation>
    <scope>NUCLEOTIDE SEQUENCE [LARGE SCALE GENOMIC DNA]</scope>
    <source>
        <strain evidence="2 3">NRRL 3116</strain>
    </source>
</reference>
<comment type="caution">
    <text evidence="2">The sequence shown here is derived from an EMBL/GenBank/DDBJ whole genome shotgun (WGS) entry which is preliminary data.</text>
</comment>
<accession>A0A1Y2G7P2</accession>
<evidence type="ECO:0000313" key="3">
    <source>
        <dbReference type="Proteomes" id="UP000193648"/>
    </source>
</evidence>
<name>A0A1Y2G7P2_9FUNG</name>